<organism evidence="1 2">
    <name type="scientific">Fusarium coffeatum</name>
    <dbReference type="NCBI Taxonomy" id="231269"/>
    <lineage>
        <taxon>Eukaryota</taxon>
        <taxon>Fungi</taxon>
        <taxon>Dikarya</taxon>
        <taxon>Ascomycota</taxon>
        <taxon>Pezizomycotina</taxon>
        <taxon>Sordariomycetes</taxon>
        <taxon>Hypocreomycetidae</taxon>
        <taxon>Hypocreales</taxon>
        <taxon>Nectriaceae</taxon>
        <taxon>Fusarium</taxon>
        <taxon>Fusarium incarnatum-equiseti species complex</taxon>
    </lineage>
</organism>
<dbReference type="AlphaFoldDB" id="A0A366S601"/>
<dbReference type="OrthoDB" id="4986691at2759"/>
<dbReference type="EMBL" id="QKXC01000052">
    <property type="protein sequence ID" value="RBR24753.1"/>
    <property type="molecule type" value="Genomic_DNA"/>
</dbReference>
<reference evidence="1 2" key="1">
    <citation type="submission" date="2018-06" db="EMBL/GenBank/DDBJ databases">
        <title>Fusarium incarnatum-equiseti species complex species 28.</title>
        <authorList>
            <person name="Gardiner D.M."/>
        </authorList>
    </citation>
    <scope>NUCLEOTIDE SEQUENCE [LARGE SCALE GENOMIC DNA]</scope>
    <source>
        <strain evidence="1 2">FIESC_28</strain>
    </source>
</reference>
<protein>
    <submittedName>
        <fullName evidence="1">Uncharacterized protein</fullName>
    </submittedName>
</protein>
<evidence type="ECO:0000313" key="2">
    <source>
        <dbReference type="Proteomes" id="UP000253153"/>
    </source>
</evidence>
<proteinExistence type="predicted"/>
<sequence>MGANAELAPYSAFKGVLEMNSYVDIVVPDIQTNDDAEGLEFEFQSFVRTMNLDLEKLKKNQNNDTAGTRISRPAPIDVLNEYDSDPQNKHVTTGQAGNRDEMAVAPKALILVHAVQLLLFTPQAWDRDRPYTRIASDYPHRFPTPVEVGGDTEKRVANTFSMEDLHRAILLFYQLVIRRLGRGAWIGRPAPTMESQFPGYVKPELARLADVPDVPISGTARLRLAEAVQMEDVAISQREIRARAREYARQIGEKEREEGRIPFPREKLVAYSSQAMWTMISFASPCPQPQARTRTGT</sequence>
<keyword evidence="2" id="KW-1185">Reference proteome</keyword>
<comment type="caution">
    <text evidence="1">The sequence shown here is derived from an EMBL/GenBank/DDBJ whole genome shotgun (WGS) entry which is preliminary data.</text>
</comment>
<dbReference type="Proteomes" id="UP000253153">
    <property type="component" value="Unassembled WGS sequence"/>
</dbReference>
<dbReference type="RefSeq" id="XP_031019344.1">
    <property type="nucleotide sequence ID" value="XM_031156675.1"/>
</dbReference>
<dbReference type="GeneID" id="41991971"/>
<name>A0A366S601_9HYPO</name>
<gene>
    <name evidence="1" type="ORF">FIESC28_02526</name>
</gene>
<accession>A0A366S601</accession>
<evidence type="ECO:0000313" key="1">
    <source>
        <dbReference type="EMBL" id="RBR24753.1"/>
    </source>
</evidence>